<comment type="caution">
    <text evidence="8">The sequence shown here is derived from an EMBL/GenBank/DDBJ whole genome shotgun (WGS) entry which is preliminary data.</text>
</comment>
<feature type="transmembrane region" description="Helical" evidence="7">
    <location>
        <begin position="1169"/>
        <end position="1188"/>
    </location>
</feature>
<dbReference type="EMBL" id="BDGG01000016">
    <property type="protein sequence ID" value="GAV08102.1"/>
    <property type="molecule type" value="Genomic_DNA"/>
</dbReference>
<dbReference type="Pfam" id="PF00860">
    <property type="entry name" value="Xan_ur_permease"/>
    <property type="match status" value="1"/>
</dbReference>
<reference evidence="8 9" key="1">
    <citation type="journal article" date="2016" name="Nat. Commun.">
        <title>Extremotolerant tardigrade genome and improved radiotolerance of human cultured cells by tardigrade-unique protein.</title>
        <authorList>
            <person name="Hashimoto T."/>
            <person name="Horikawa D.D."/>
            <person name="Saito Y."/>
            <person name="Kuwahara H."/>
            <person name="Kozuka-Hata H."/>
            <person name="Shin-I T."/>
            <person name="Minakuchi Y."/>
            <person name="Ohishi K."/>
            <person name="Motoyama A."/>
            <person name="Aizu T."/>
            <person name="Enomoto A."/>
            <person name="Kondo K."/>
            <person name="Tanaka S."/>
            <person name="Hara Y."/>
            <person name="Koshikawa S."/>
            <person name="Sagara H."/>
            <person name="Miura T."/>
            <person name="Yokobori S."/>
            <person name="Miyagawa K."/>
            <person name="Suzuki Y."/>
            <person name="Kubo T."/>
            <person name="Oyama M."/>
            <person name="Kohara Y."/>
            <person name="Fujiyama A."/>
            <person name="Arakawa K."/>
            <person name="Katayama T."/>
            <person name="Toyoda A."/>
            <person name="Kunieda T."/>
        </authorList>
    </citation>
    <scope>NUCLEOTIDE SEQUENCE [LARGE SCALE GENOMIC DNA]</scope>
    <source>
        <strain evidence="8 9">YOKOZUNA-1</strain>
    </source>
</reference>
<name>A0A1D1W3M1_RAMVA</name>
<dbReference type="STRING" id="947166.A0A1D1W3M1"/>
<feature type="transmembrane region" description="Helical" evidence="7">
    <location>
        <begin position="836"/>
        <end position="860"/>
    </location>
</feature>
<dbReference type="Proteomes" id="UP000186922">
    <property type="component" value="Unassembled WGS sequence"/>
</dbReference>
<feature type="transmembrane region" description="Helical" evidence="7">
    <location>
        <begin position="463"/>
        <end position="481"/>
    </location>
</feature>
<feature type="transmembrane region" description="Helical" evidence="7">
    <location>
        <begin position="121"/>
        <end position="139"/>
    </location>
</feature>
<proteinExistence type="inferred from homology"/>
<gene>
    <name evidence="8" type="primary">RvY_17843-1</name>
    <name evidence="8" type="synonym">RvY_17843.1</name>
    <name evidence="8" type="ORF">RvY_17843</name>
</gene>
<dbReference type="OrthoDB" id="1641903at2759"/>
<dbReference type="AlphaFoldDB" id="A0A1D1W3M1"/>
<feature type="transmembrane region" description="Helical" evidence="7">
    <location>
        <begin position="252"/>
        <end position="270"/>
    </location>
</feature>
<evidence type="ECO:0000256" key="6">
    <source>
        <dbReference type="SAM" id="MobiDB-lite"/>
    </source>
</evidence>
<keyword evidence="4 7" id="KW-1133">Transmembrane helix</keyword>
<feature type="transmembrane region" description="Helical" evidence="7">
    <location>
        <begin position="949"/>
        <end position="973"/>
    </location>
</feature>
<feature type="transmembrane region" description="Helical" evidence="7">
    <location>
        <begin position="493"/>
        <end position="511"/>
    </location>
</feature>
<sequence>MPEETSFLMEPLNVTEDKKSINLKITDDHHRYSKVSNKLNDSEPQEDDASETSTDELNVPAVLPNLEKPAKILLLYNIQDKPPWHLSILLGLQHFLLFFGGIVSLPLLLQKPLCISPKDPGTPFIISTMFFVSGFNTLLQTTFGVRLPIVQGGTFAFLGPSLSILALPQWQCPNQTTIEGMSYDDRQELWQSRMRELQGSIIIASIFEVFIGFTGIIGLLMRFIGPLTIVPTICLTGLSLFGVASFWASKHWGIAVLVIVLVIFFSQYAPNFRYPCLSPVWRRRIASTFQMFPVLLSVSISWLFCWVLTATDTLTSNPEGYGYTARTDTKLDLLSQTPWLRFPYPFQWGAPTFSFAWIGLLSAVVAGIIESIGDYHACARLADAPPPPVHAVNRGIGVEGIGCIIAGIFGTGNGTTSYAENIAALGLTKVGSRRIIFCASVTMLLIGVFSKFGGLMAMMPDPIVGGLYCGIFGMISAVGLSQLQFVDLNSSRNLFVLGFAIFMGITVPEWVKLNRDVFSDLTGLPQLDHTIEVLLSTNMFVGGFFACILDNTIPGTLEERGIVSHRHLTSAQEAAKSRSIYDLPFGLTRVLNRPQFSQWLPFLPTYNDAIQFSICSDPLLTPNSRDIDLGSDLEGEMDKAAVLISSEVDKLQLYGRVEECDQCAFALLSDITATTGTKLSLKTIYRTFFEVRRQSESVCKFDHYLREGSSYTLNISVNEGNRIDCKWSVQEESPDANFPLYILGSILVTIILAWSIGTWLWDKHQSKNLRDCQFVVPSPTSSGDTSGTSTESSTLTAPPVRRLRSLDTFRGSTLLLMIFVNAGAGGYWFLEHIPWNGVLMADLLFPWFMFIMGVAICIAMRSSTRKGLPKPLLMKHIVRRTFLLFFFGLVINSMGYKSMNELRIPSVLGRFSIAYFVVATCELFLSVPSTQTQGVFPNLTSRWRVVSDILPFWLIWIVALMFPLAHVLLSFYLPVPGCPTGYVGPGGIHMNAAFFNCTGGAAGYIDRVVLGEKHIYQFPTSKEVYHSVTAYDPEGMLGYLNSVFIVFLGLQAGRILTVFTSDKARLIRLTIWSVVLGLLAGVLCGFSKNDGFIPVNKNLWSVSFVLTSASLGMAILAVLYLVIDVWKVWSGTPFHYPSVNSIVLYVGSELFDGLFPFSWHMPDTHAGQLFMATWSTALWLLISVWMYWRKISISL</sequence>
<feature type="transmembrane region" description="Helical" evidence="7">
    <location>
        <begin position="435"/>
        <end position="457"/>
    </location>
</feature>
<keyword evidence="3 7" id="KW-0812">Transmembrane</keyword>
<feature type="transmembrane region" description="Helical" evidence="7">
    <location>
        <begin position="84"/>
        <end position="109"/>
    </location>
</feature>
<dbReference type="GO" id="GO:0022857">
    <property type="term" value="F:transmembrane transporter activity"/>
    <property type="evidence" value="ECO:0007669"/>
    <property type="project" value="InterPro"/>
</dbReference>
<evidence type="ECO:0000256" key="2">
    <source>
        <dbReference type="ARBA" id="ARBA00008821"/>
    </source>
</evidence>
<feature type="transmembrane region" description="Helical" evidence="7">
    <location>
        <begin position="811"/>
        <end position="830"/>
    </location>
</feature>
<feature type="transmembrane region" description="Helical" evidence="7">
    <location>
        <begin position="911"/>
        <end position="928"/>
    </location>
</feature>
<feature type="transmembrane region" description="Helical" evidence="7">
    <location>
        <begin position="1036"/>
        <end position="1057"/>
    </location>
</feature>
<accession>A0A1D1W3M1</accession>
<feature type="region of interest" description="Disordered" evidence="6">
    <location>
        <begin position="34"/>
        <end position="58"/>
    </location>
</feature>
<evidence type="ECO:0000313" key="8">
    <source>
        <dbReference type="EMBL" id="GAV08102.1"/>
    </source>
</evidence>
<keyword evidence="9" id="KW-1185">Reference proteome</keyword>
<evidence type="ECO:0000313" key="9">
    <source>
        <dbReference type="Proteomes" id="UP000186922"/>
    </source>
</evidence>
<feature type="transmembrane region" description="Helical" evidence="7">
    <location>
        <begin position="881"/>
        <end position="899"/>
    </location>
</feature>
<dbReference type="GO" id="GO:0016020">
    <property type="term" value="C:membrane"/>
    <property type="evidence" value="ECO:0007669"/>
    <property type="project" value="UniProtKB-SubCell"/>
</dbReference>
<comment type="subcellular location">
    <subcellularLocation>
        <location evidence="1">Membrane</location>
        <topology evidence="1">Multi-pass membrane protein</topology>
    </subcellularLocation>
</comment>
<protein>
    <submittedName>
        <fullName evidence="8">Uncharacterized protein</fullName>
    </submittedName>
</protein>
<feature type="transmembrane region" description="Helical" evidence="7">
    <location>
        <begin position="738"/>
        <end position="761"/>
    </location>
</feature>
<feature type="transmembrane region" description="Helical" evidence="7">
    <location>
        <begin position="227"/>
        <end position="246"/>
    </location>
</feature>
<dbReference type="InterPro" id="IPR006043">
    <property type="entry name" value="NCS2"/>
</dbReference>
<keyword evidence="5 7" id="KW-0472">Membrane</keyword>
<feature type="transmembrane region" description="Helical" evidence="7">
    <location>
        <begin position="199"/>
        <end position="220"/>
    </location>
</feature>
<evidence type="ECO:0000256" key="7">
    <source>
        <dbReference type="SAM" id="Phobius"/>
    </source>
</evidence>
<feature type="transmembrane region" description="Helical" evidence="7">
    <location>
        <begin position="291"/>
        <end position="309"/>
    </location>
</feature>
<evidence type="ECO:0000256" key="5">
    <source>
        <dbReference type="ARBA" id="ARBA00023136"/>
    </source>
</evidence>
<feature type="transmembrane region" description="Helical" evidence="7">
    <location>
        <begin position="1100"/>
        <end position="1122"/>
    </location>
</feature>
<dbReference type="PANTHER" id="PTHR11119">
    <property type="entry name" value="XANTHINE-URACIL / VITAMIN C PERMEASE FAMILY MEMBER"/>
    <property type="match status" value="1"/>
</dbReference>
<evidence type="ECO:0000256" key="4">
    <source>
        <dbReference type="ARBA" id="ARBA00022989"/>
    </source>
</evidence>
<evidence type="ECO:0000256" key="3">
    <source>
        <dbReference type="ARBA" id="ARBA00022692"/>
    </source>
</evidence>
<evidence type="ECO:0000256" key="1">
    <source>
        <dbReference type="ARBA" id="ARBA00004141"/>
    </source>
</evidence>
<feature type="transmembrane region" description="Helical" evidence="7">
    <location>
        <begin position="348"/>
        <end position="369"/>
    </location>
</feature>
<organism evidence="8 9">
    <name type="scientific">Ramazzottius varieornatus</name>
    <name type="common">Water bear</name>
    <name type="synonym">Tardigrade</name>
    <dbReference type="NCBI Taxonomy" id="947166"/>
    <lineage>
        <taxon>Eukaryota</taxon>
        <taxon>Metazoa</taxon>
        <taxon>Ecdysozoa</taxon>
        <taxon>Tardigrada</taxon>
        <taxon>Eutardigrada</taxon>
        <taxon>Parachela</taxon>
        <taxon>Hypsibioidea</taxon>
        <taxon>Ramazzottiidae</taxon>
        <taxon>Ramazzottius</taxon>
    </lineage>
</organism>
<feature type="compositionally biased region" description="Acidic residues" evidence="6">
    <location>
        <begin position="43"/>
        <end position="54"/>
    </location>
</feature>
<feature type="transmembrane region" description="Helical" evidence="7">
    <location>
        <begin position="1069"/>
        <end position="1088"/>
    </location>
</feature>
<comment type="similarity">
    <text evidence="2">Belongs to the nucleobase:cation symporter-2 (NCS2) (TC 2.A.40) family.</text>
</comment>